<reference evidence="9 10" key="1">
    <citation type="submission" date="2024-01" db="EMBL/GenBank/DDBJ databases">
        <authorList>
            <person name="Allen C."/>
            <person name="Tagirdzhanova G."/>
        </authorList>
    </citation>
    <scope>NUCLEOTIDE SEQUENCE [LARGE SCALE GENOMIC DNA]</scope>
</reference>
<dbReference type="InterPro" id="IPR051106">
    <property type="entry name" value="RNA-bind/splicing_reg"/>
</dbReference>
<evidence type="ECO:0000256" key="5">
    <source>
        <dbReference type="ARBA" id="ARBA00023242"/>
    </source>
</evidence>
<evidence type="ECO:0000256" key="6">
    <source>
        <dbReference type="PROSITE-ProRule" id="PRU00176"/>
    </source>
</evidence>
<dbReference type="SMART" id="SM00360">
    <property type="entry name" value="RRM"/>
    <property type="match status" value="2"/>
</dbReference>
<protein>
    <recommendedName>
        <fullName evidence="8">RRM domain-containing protein</fullName>
    </recommendedName>
</protein>
<dbReference type="Gene3D" id="3.30.70.330">
    <property type="match status" value="2"/>
</dbReference>
<dbReference type="Pfam" id="PF00076">
    <property type="entry name" value="RRM_1"/>
    <property type="match status" value="2"/>
</dbReference>
<evidence type="ECO:0000259" key="8">
    <source>
        <dbReference type="PROSITE" id="PS50102"/>
    </source>
</evidence>
<evidence type="ECO:0000256" key="2">
    <source>
        <dbReference type="ARBA" id="ARBA00022664"/>
    </source>
</evidence>
<feature type="region of interest" description="Disordered" evidence="7">
    <location>
        <begin position="267"/>
        <end position="318"/>
    </location>
</feature>
<accession>A0ABP0BNZ9</accession>
<gene>
    <name evidence="9" type="ORF">SBRCBS47491_004515</name>
</gene>
<dbReference type="InterPro" id="IPR012677">
    <property type="entry name" value="Nucleotide-bd_a/b_plait_sf"/>
</dbReference>
<dbReference type="InterPro" id="IPR000504">
    <property type="entry name" value="RRM_dom"/>
</dbReference>
<keyword evidence="10" id="KW-1185">Reference proteome</keyword>
<dbReference type="PANTHER" id="PTHR48028">
    <property type="entry name" value="GLYCINE-RICH RNA-BINDING PROTEIN RZ1A"/>
    <property type="match status" value="1"/>
</dbReference>
<evidence type="ECO:0000313" key="9">
    <source>
        <dbReference type="EMBL" id="CAK7221392.1"/>
    </source>
</evidence>
<feature type="compositionally biased region" description="Low complexity" evidence="7">
    <location>
        <begin position="275"/>
        <end position="295"/>
    </location>
</feature>
<comment type="caution">
    <text evidence="9">The sequence shown here is derived from an EMBL/GenBank/DDBJ whole genome shotgun (WGS) entry which is preliminary data.</text>
</comment>
<dbReference type="EMBL" id="CAWUHC010000034">
    <property type="protein sequence ID" value="CAK7221392.1"/>
    <property type="molecule type" value="Genomic_DNA"/>
</dbReference>
<dbReference type="CDD" id="cd00590">
    <property type="entry name" value="RRM_SF"/>
    <property type="match status" value="2"/>
</dbReference>
<keyword evidence="4" id="KW-0508">mRNA splicing</keyword>
<dbReference type="PANTHER" id="PTHR48028:SF4">
    <property type="entry name" value="SC35-LIKE SPLICING FACTOR"/>
    <property type="match status" value="1"/>
</dbReference>
<name>A0ABP0BNZ9_9PEZI</name>
<sequence>MDSNRDEQSGAIAEGRRIYLGNLLYATKPNEIEQALEEHGFGNYVQIHVSVDPVSGRNPGYCFVDFQDRETAEAALTDLVATVRGRPLKVGPCQPKQQGQRRDNNGGSRWGPSQRESNYNSSSNNNGDSNGSGNNRWGDWKRGTDGRNGNGNTSGSRGQPDHFNNQFSGDRQEPSGKRVYIGGLGKMVDQDQNQAEISELLAGHNPLTIGKRITARDRETQEAKPNANYCFVDFATTDEAQRVVDALNGMDYGDAGGYLRVSIARGAPERRDNNNQDGGNNNNYSNGGRQQNNYRNRQKPDDAGVQRAFDSNNWRRKE</sequence>
<dbReference type="Proteomes" id="UP001642406">
    <property type="component" value="Unassembled WGS sequence"/>
</dbReference>
<evidence type="ECO:0000256" key="1">
    <source>
        <dbReference type="ARBA" id="ARBA00004123"/>
    </source>
</evidence>
<proteinExistence type="predicted"/>
<keyword evidence="2" id="KW-0507">mRNA processing</keyword>
<keyword evidence="5" id="KW-0539">Nucleus</keyword>
<feature type="domain" description="RRM" evidence="8">
    <location>
        <begin position="16"/>
        <end position="95"/>
    </location>
</feature>
<organism evidence="9 10">
    <name type="scientific">Sporothrix bragantina</name>
    <dbReference type="NCBI Taxonomy" id="671064"/>
    <lineage>
        <taxon>Eukaryota</taxon>
        <taxon>Fungi</taxon>
        <taxon>Dikarya</taxon>
        <taxon>Ascomycota</taxon>
        <taxon>Pezizomycotina</taxon>
        <taxon>Sordariomycetes</taxon>
        <taxon>Sordariomycetidae</taxon>
        <taxon>Ophiostomatales</taxon>
        <taxon>Ophiostomataceae</taxon>
        <taxon>Sporothrix</taxon>
    </lineage>
</organism>
<dbReference type="PROSITE" id="PS50102">
    <property type="entry name" value="RRM"/>
    <property type="match status" value="2"/>
</dbReference>
<evidence type="ECO:0000256" key="3">
    <source>
        <dbReference type="ARBA" id="ARBA00022884"/>
    </source>
</evidence>
<comment type="subcellular location">
    <subcellularLocation>
        <location evidence="1">Nucleus</location>
    </subcellularLocation>
</comment>
<evidence type="ECO:0000256" key="7">
    <source>
        <dbReference type="SAM" id="MobiDB-lite"/>
    </source>
</evidence>
<dbReference type="SUPFAM" id="SSF54928">
    <property type="entry name" value="RNA-binding domain, RBD"/>
    <property type="match status" value="2"/>
</dbReference>
<evidence type="ECO:0000313" key="10">
    <source>
        <dbReference type="Proteomes" id="UP001642406"/>
    </source>
</evidence>
<dbReference type="InterPro" id="IPR035979">
    <property type="entry name" value="RBD_domain_sf"/>
</dbReference>
<evidence type="ECO:0000256" key="4">
    <source>
        <dbReference type="ARBA" id="ARBA00023187"/>
    </source>
</evidence>
<keyword evidence="3 6" id="KW-0694">RNA-binding</keyword>
<feature type="compositionally biased region" description="Low complexity" evidence="7">
    <location>
        <begin position="117"/>
        <end position="135"/>
    </location>
</feature>
<feature type="domain" description="RRM" evidence="8">
    <location>
        <begin position="177"/>
        <end position="266"/>
    </location>
</feature>
<feature type="region of interest" description="Disordered" evidence="7">
    <location>
        <begin position="87"/>
        <end position="178"/>
    </location>
</feature>